<organism evidence="2 3">
    <name type="scientific">Ensete ventricosum</name>
    <name type="common">Abyssinian banana</name>
    <name type="synonym">Musa ensete</name>
    <dbReference type="NCBI Taxonomy" id="4639"/>
    <lineage>
        <taxon>Eukaryota</taxon>
        <taxon>Viridiplantae</taxon>
        <taxon>Streptophyta</taxon>
        <taxon>Embryophyta</taxon>
        <taxon>Tracheophyta</taxon>
        <taxon>Spermatophyta</taxon>
        <taxon>Magnoliopsida</taxon>
        <taxon>Liliopsida</taxon>
        <taxon>Zingiberales</taxon>
        <taxon>Musaceae</taxon>
        <taxon>Ensete</taxon>
    </lineage>
</organism>
<feature type="region of interest" description="Disordered" evidence="1">
    <location>
        <begin position="49"/>
        <end position="69"/>
    </location>
</feature>
<feature type="non-terminal residue" evidence="2">
    <location>
        <position position="127"/>
    </location>
</feature>
<evidence type="ECO:0000313" key="2">
    <source>
        <dbReference type="EMBL" id="RRT51954.1"/>
    </source>
</evidence>
<dbReference type="EMBL" id="AMZH03011951">
    <property type="protein sequence ID" value="RRT51954.1"/>
    <property type="molecule type" value="Genomic_DNA"/>
</dbReference>
<evidence type="ECO:0000256" key="1">
    <source>
        <dbReference type="SAM" id="MobiDB-lite"/>
    </source>
</evidence>
<name>A0A426YJQ0_ENSVE</name>
<gene>
    <name evidence="2" type="ORF">B296_00050794</name>
</gene>
<sequence>MEAADHFHGGFCRAANPHCSPEKKAGGGGGGGATGDRFVVEDLLDFSNEEEEEEDKAEVLAGGNSTDSSTVTAVDSCSNSFFGLEPHFSSDLVCRSFADAGLSGDLCEPVIPPLSALSLLPSEFFIP</sequence>
<dbReference type="AlphaFoldDB" id="A0A426YJQ0"/>
<dbReference type="Proteomes" id="UP000287651">
    <property type="component" value="Unassembled WGS sequence"/>
</dbReference>
<reference evidence="2 3" key="1">
    <citation type="journal article" date="2014" name="Agronomy (Basel)">
        <title>A Draft Genome Sequence for Ensete ventricosum, the Drought-Tolerant Tree Against Hunger.</title>
        <authorList>
            <person name="Harrison J."/>
            <person name="Moore K.A."/>
            <person name="Paszkiewicz K."/>
            <person name="Jones T."/>
            <person name="Grant M."/>
            <person name="Ambacheew D."/>
            <person name="Muzemil S."/>
            <person name="Studholme D.J."/>
        </authorList>
    </citation>
    <scope>NUCLEOTIDE SEQUENCE [LARGE SCALE GENOMIC DNA]</scope>
</reference>
<evidence type="ECO:0000313" key="3">
    <source>
        <dbReference type="Proteomes" id="UP000287651"/>
    </source>
</evidence>
<proteinExistence type="predicted"/>
<accession>A0A426YJQ0</accession>
<protein>
    <submittedName>
        <fullName evidence="2">Uncharacterized protein</fullName>
    </submittedName>
</protein>
<comment type="caution">
    <text evidence="2">The sequence shown here is derived from an EMBL/GenBank/DDBJ whole genome shotgun (WGS) entry which is preliminary data.</text>
</comment>